<comment type="caution">
    <text evidence="2">The sequence shown here is derived from an EMBL/GenBank/DDBJ whole genome shotgun (WGS) entry which is preliminary data.</text>
</comment>
<reference evidence="2 3" key="1">
    <citation type="submission" date="2019-06" db="EMBL/GenBank/DDBJ databases">
        <authorList>
            <person name="Broberg M."/>
        </authorList>
    </citation>
    <scope>NUCLEOTIDE SEQUENCE [LARGE SCALE GENOMIC DNA]</scope>
</reference>
<feature type="region of interest" description="Disordered" evidence="1">
    <location>
        <begin position="235"/>
        <end position="255"/>
    </location>
</feature>
<organism evidence="2 3">
    <name type="scientific">Bionectria ochroleuca</name>
    <name type="common">Gliocladium roseum</name>
    <dbReference type="NCBI Taxonomy" id="29856"/>
    <lineage>
        <taxon>Eukaryota</taxon>
        <taxon>Fungi</taxon>
        <taxon>Dikarya</taxon>
        <taxon>Ascomycota</taxon>
        <taxon>Pezizomycotina</taxon>
        <taxon>Sordariomycetes</taxon>
        <taxon>Hypocreomycetidae</taxon>
        <taxon>Hypocreales</taxon>
        <taxon>Bionectriaceae</taxon>
        <taxon>Clonostachys</taxon>
    </lineage>
</organism>
<name>A0ABY6UWV6_BIOOC</name>
<accession>A0ABY6UWV6</accession>
<dbReference type="EMBL" id="CABFNS010000884">
    <property type="protein sequence ID" value="VUC34468.1"/>
    <property type="molecule type" value="Genomic_DNA"/>
</dbReference>
<feature type="region of interest" description="Disordered" evidence="1">
    <location>
        <begin position="347"/>
        <end position="366"/>
    </location>
</feature>
<dbReference type="Proteomes" id="UP000766486">
    <property type="component" value="Unassembled WGS sequence"/>
</dbReference>
<protein>
    <recommendedName>
        <fullName evidence="4">Fungal N-terminal domain-containing protein</fullName>
    </recommendedName>
</protein>
<feature type="compositionally biased region" description="Low complexity" evidence="1">
    <location>
        <begin position="374"/>
        <end position="385"/>
    </location>
</feature>
<evidence type="ECO:0000313" key="2">
    <source>
        <dbReference type="EMBL" id="VUC34468.1"/>
    </source>
</evidence>
<evidence type="ECO:0008006" key="4">
    <source>
        <dbReference type="Google" id="ProtNLM"/>
    </source>
</evidence>
<feature type="region of interest" description="Disordered" evidence="1">
    <location>
        <begin position="175"/>
        <end position="212"/>
    </location>
</feature>
<keyword evidence="3" id="KW-1185">Reference proteome</keyword>
<feature type="region of interest" description="Disordered" evidence="1">
    <location>
        <begin position="374"/>
        <end position="419"/>
    </location>
</feature>
<evidence type="ECO:0000313" key="3">
    <source>
        <dbReference type="Proteomes" id="UP000766486"/>
    </source>
</evidence>
<proteinExistence type="predicted"/>
<evidence type="ECO:0000256" key="1">
    <source>
        <dbReference type="SAM" id="MobiDB-lite"/>
    </source>
</evidence>
<gene>
    <name evidence="2" type="ORF">CLO192961_LOCUS381948</name>
</gene>
<feature type="compositionally biased region" description="Polar residues" evidence="1">
    <location>
        <begin position="199"/>
        <end position="212"/>
    </location>
</feature>
<sequence length="613" mass="68101">MAEIISVAFNAGQLFPLLFDVCETLKNGSAEIKLIARNVETLSNLLRELAEALDKGDAVYPPGIRLCAQQASDNCNDTCTELQGLILKMEKNRSTKVLRKKRLNDLQMRLELQKSTLLATINLASFTREIQDTSITSDPPNGGSGRVEEKRAKVNASLAKAVSCDKMRILQKNLDEHVDRSDTASPASDSTEPSDLDDTNTSLLAPSQNNLDPLASSHSLTRYASPCAGQASLISRGSDYRMEQKHKRYSPSSSGEENKILLNLLSYWAALQEMCDSSQPVALREYGKGSSSREVAQLYGSTRDIARTHEMHHRLEDAAARSPSPDWFSSIDAKAPQQLVPRTRTDNALSQPLSGSGGFRFSVSAPGDAPQGTGYYGYYDGTPPGLLRSPAPPHVIQDKPPSPPYSTPSTPNPDHGLQNVEHHHHAGYRYAAPQSSALMPVSYDICDNHNCRTNCPTTNTRQIEPLSSQRFSRVASSPTAPDMFPHPKLPLTYPNDTVGTNRAPMADEFWNVLQANGGVQWETRKKRKDRLLVRQYVGPIMHRQGEAVWSDLTFWGSAWTSLPRRYCSRAVLLGMLYEFREDDRHFHIVEELDYSQVEEITRLSLRTLECRAS</sequence>